<comment type="caution">
    <text evidence="1">The sequence shown here is derived from an EMBL/GenBank/DDBJ whole genome shotgun (WGS) entry which is preliminary data.</text>
</comment>
<gene>
    <name evidence="1" type="ORF">IE077_003212</name>
</gene>
<feature type="non-terminal residue" evidence="1">
    <location>
        <position position="333"/>
    </location>
</feature>
<proteinExistence type="predicted"/>
<organism evidence="1 2">
    <name type="scientific">Cardiosporidium cionae</name>
    <dbReference type="NCBI Taxonomy" id="476202"/>
    <lineage>
        <taxon>Eukaryota</taxon>
        <taxon>Sar</taxon>
        <taxon>Alveolata</taxon>
        <taxon>Apicomplexa</taxon>
        <taxon>Aconoidasida</taxon>
        <taxon>Nephromycida</taxon>
        <taxon>Cardiosporidium</taxon>
    </lineage>
</organism>
<dbReference type="Gene3D" id="3.90.79.10">
    <property type="entry name" value="Nucleoside Triphosphate Pyrophosphohydrolase"/>
    <property type="match status" value="1"/>
</dbReference>
<evidence type="ECO:0000313" key="1">
    <source>
        <dbReference type="EMBL" id="KAF8820402.1"/>
    </source>
</evidence>
<sequence length="333" mass="38259">MRKGVITVTPTVSQSRNQEHVPEWMIYHQSNYEYDTDDQRHKSAGAPSFSSSSADEFAFIKKRLKAYQREGIRRTTVGVLLCHRHDCPHLLLLQNTITHKCVLPSGKYKSWDKPAVALGNKLKKLITVVSADLHSAHQLTTIPTAETSLEIGEYLGEWWRVEFYSDPVPYLPTHVTRPKERLRLYQVTLPAKCIFKLPPHYVLKAVPIFDISSKTYGLALSGLMHLLCRFRFHRMMEGEVGSGREIKRGEPLTSVLPITREDTSEKEELLQEAEKVSRRWTSSKEEEDSSEPYFVEETCEEVMKDTPFEENLTEVTHALLERLSSSCYSVEED</sequence>
<reference evidence="1 2" key="1">
    <citation type="journal article" date="2020" name="bioRxiv">
        <title>Metabolic contributions of an alphaproteobacterial endosymbiont in the apicomplexan Cardiosporidium cionae.</title>
        <authorList>
            <person name="Hunter E.S."/>
            <person name="Paight C.J."/>
            <person name="Lane C.E."/>
        </authorList>
    </citation>
    <scope>NUCLEOTIDE SEQUENCE [LARGE SCALE GENOMIC DNA]</scope>
    <source>
        <strain evidence="1">ESH_2018</strain>
    </source>
</reference>
<name>A0ABQ7J8T0_9APIC</name>
<evidence type="ECO:0000313" key="2">
    <source>
        <dbReference type="Proteomes" id="UP000823046"/>
    </source>
</evidence>
<protein>
    <submittedName>
        <fullName evidence="1">Mrna cleavage factor family protein</fullName>
    </submittedName>
</protein>
<dbReference type="EMBL" id="JADAQX010000394">
    <property type="protein sequence ID" value="KAF8820402.1"/>
    <property type="molecule type" value="Genomic_DNA"/>
</dbReference>
<dbReference type="PANTHER" id="PTHR13047">
    <property type="entry name" value="PRE-MRNA CLEAVAGE FACTOR IM, 25KD SUBUNIT"/>
    <property type="match status" value="1"/>
</dbReference>
<dbReference type="Proteomes" id="UP000823046">
    <property type="component" value="Unassembled WGS sequence"/>
</dbReference>
<keyword evidence="2" id="KW-1185">Reference proteome</keyword>
<dbReference type="Pfam" id="PF13869">
    <property type="entry name" value="NUDIX_2"/>
    <property type="match status" value="1"/>
</dbReference>
<dbReference type="InterPro" id="IPR016706">
    <property type="entry name" value="Cleav_polyA_spec_factor_su5"/>
</dbReference>
<accession>A0ABQ7J8T0</accession>